<protein>
    <submittedName>
        <fullName evidence="1">Uncharacterized protein</fullName>
    </submittedName>
</protein>
<evidence type="ECO:0000313" key="2">
    <source>
        <dbReference type="Proteomes" id="UP000233517"/>
    </source>
</evidence>
<comment type="caution">
    <text evidence="1">The sequence shown here is derived from an EMBL/GenBank/DDBJ whole genome shotgun (WGS) entry which is preliminary data.</text>
</comment>
<dbReference type="Proteomes" id="UP000233517">
    <property type="component" value="Unassembled WGS sequence"/>
</dbReference>
<gene>
    <name evidence="1" type="ORF">CVU82_02855</name>
</gene>
<reference evidence="1 2" key="1">
    <citation type="journal article" date="2017" name="ISME J.">
        <title>Potential for microbial H2 and metal transformations associated with novel bacteria and archaea in deep terrestrial subsurface sediments.</title>
        <authorList>
            <person name="Hernsdorf A.W."/>
            <person name="Amano Y."/>
            <person name="Miyakawa K."/>
            <person name="Ise K."/>
            <person name="Suzuki Y."/>
            <person name="Anantharaman K."/>
            <person name="Probst A."/>
            <person name="Burstein D."/>
            <person name="Thomas B.C."/>
            <person name="Banfield J.F."/>
        </authorList>
    </citation>
    <scope>NUCLEOTIDE SEQUENCE [LARGE SCALE GENOMIC DNA]</scope>
    <source>
        <strain evidence="1">HGW-Falkowbacteria-1</strain>
    </source>
</reference>
<accession>A0A2N2E9Y9</accession>
<dbReference type="EMBL" id="PHAI01000002">
    <property type="protein sequence ID" value="PKM91509.1"/>
    <property type="molecule type" value="Genomic_DNA"/>
</dbReference>
<evidence type="ECO:0000313" key="1">
    <source>
        <dbReference type="EMBL" id="PKM91509.1"/>
    </source>
</evidence>
<dbReference type="AlphaFoldDB" id="A0A2N2E9Y9"/>
<sequence length="77" mass="8665">MKNFETIKKAIHEKAKDRVFGGLETEIAAEGISAVHKRLDGYFGMLNIKPDYTLENSQDKDNLRSKLNKEAGIIISN</sequence>
<name>A0A2N2E9Y9_9BACT</name>
<organism evidence="1 2">
    <name type="scientific">Candidatus Falkowbacteria bacterium HGW-Falkowbacteria-1</name>
    <dbReference type="NCBI Taxonomy" id="2013768"/>
    <lineage>
        <taxon>Bacteria</taxon>
        <taxon>Candidatus Falkowiibacteriota</taxon>
    </lineage>
</organism>
<proteinExistence type="predicted"/>